<dbReference type="InterPro" id="IPR050176">
    <property type="entry name" value="LTTR"/>
</dbReference>
<accession>A4CCU1</accession>
<dbReference type="PANTHER" id="PTHR30579">
    <property type="entry name" value="TRANSCRIPTIONAL REGULATOR"/>
    <property type="match status" value="1"/>
</dbReference>
<keyword evidence="2" id="KW-0805">Transcription regulation</keyword>
<dbReference type="GO" id="GO:0003677">
    <property type="term" value="F:DNA binding"/>
    <property type="evidence" value="ECO:0007669"/>
    <property type="project" value="UniProtKB-KW"/>
</dbReference>
<keyword evidence="3" id="KW-0238">DNA-binding</keyword>
<gene>
    <name evidence="6" type="ORF">PTD2_15132</name>
</gene>
<keyword evidence="4" id="KW-0804">Transcription</keyword>
<dbReference type="GO" id="GO:0003700">
    <property type="term" value="F:DNA-binding transcription factor activity"/>
    <property type="evidence" value="ECO:0007669"/>
    <property type="project" value="InterPro"/>
</dbReference>
<dbReference type="RefSeq" id="WP_009838646.1">
    <property type="nucleotide sequence ID" value="NZ_AAOH01000006.1"/>
</dbReference>
<evidence type="ECO:0000313" key="7">
    <source>
        <dbReference type="Proteomes" id="UP000006201"/>
    </source>
</evidence>
<evidence type="ECO:0000259" key="5">
    <source>
        <dbReference type="PROSITE" id="PS50931"/>
    </source>
</evidence>
<dbReference type="InterPro" id="IPR000847">
    <property type="entry name" value="LysR_HTH_N"/>
</dbReference>
<dbReference type="Gene3D" id="1.10.10.10">
    <property type="entry name" value="Winged helix-like DNA-binding domain superfamily/Winged helix DNA-binding domain"/>
    <property type="match status" value="1"/>
</dbReference>
<dbReference type="Pfam" id="PF03466">
    <property type="entry name" value="LysR_substrate"/>
    <property type="match status" value="1"/>
</dbReference>
<reference evidence="6 7" key="1">
    <citation type="submission" date="2006-02" db="EMBL/GenBank/DDBJ databases">
        <authorList>
            <person name="Moran M.A."/>
            <person name="Kjelleberg S."/>
            <person name="Egan S."/>
            <person name="Saunders N."/>
            <person name="Thomas T."/>
            <person name="Ferriera S."/>
            <person name="Johnson J."/>
            <person name="Kravitz S."/>
            <person name="Halpern A."/>
            <person name="Remington K."/>
            <person name="Beeson K."/>
            <person name="Tran B."/>
            <person name="Rogers Y.-H."/>
            <person name="Friedman R."/>
            <person name="Venter J.C."/>
        </authorList>
    </citation>
    <scope>NUCLEOTIDE SEQUENCE [LARGE SCALE GENOMIC DNA]</scope>
    <source>
        <strain evidence="6 7">D2</strain>
    </source>
</reference>
<dbReference type="HOGENOM" id="CLU_039613_1_4_6"/>
<keyword evidence="7" id="KW-1185">Reference proteome</keyword>
<feature type="domain" description="HTH lysR-type" evidence="5">
    <location>
        <begin position="1"/>
        <end position="58"/>
    </location>
</feature>
<dbReference type="InterPro" id="IPR036388">
    <property type="entry name" value="WH-like_DNA-bd_sf"/>
</dbReference>
<dbReference type="Pfam" id="PF00126">
    <property type="entry name" value="HTH_1"/>
    <property type="match status" value="1"/>
</dbReference>
<dbReference type="InterPro" id="IPR005119">
    <property type="entry name" value="LysR_subst-bd"/>
</dbReference>
<organism evidence="6 7">
    <name type="scientific">Pseudoalteromonas tunicata D2</name>
    <dbReference type="NCBI Taxonomy" id="87626"/>
    <lineage>
        <taxon>Bacteria</taxon>
        <taxon>Pseudomonadati</taxon>
        <taxon>Pseudomonadota</taxon>
        <taxon>Gammaproteobacteria</taxon>
        <taxon>Alteromonadales</taxon>
        <taxon>Pseudoalteromonadaceae</taxon>
        <taxon>Pseudoalteromonas</taxon>
    </lineage>
</organism>
<dbReference type="SUPFAM" id="SSF46785">
    <property type="entry name" value="Winged helix' DNA-binding domain"/>
    <property type="match status" value="1"/>
</dbReference>
<evidence type="ECO:0000256" key="3">
    <source>
        <dbReference type="ARBA" id="ARBA00023125"/>
    </source>
</evidence>
<protein>
    <submittedName>
        <fullName evidence="6">Transcriptional regulator</fullName>
    </submittedName>
</protein>
<comment type="caution">
    <text evidence="6">The sequence shown here is derived from an EMBL/GenBank/DDBJ whole genome shotgun (WGS) entry which is preliminary data.</text>
</comment>
<evidence type="ECO:0000256" key="2">
    <source>
        <dbReference type="ARBA" id="ARBA00023015"/>
    </source>
</evidence>
<dbReference type="PANTHER" id="PTHR30579:SF7">
    <property type="entry name" value="HTH-TYPE TRANSCRIPTIONAL REGULATOR LRHA-RELATED"/>
    <property type="match status" value="1"/>
</dbReference>
<dbReference type="STRING" id="87626.PTD2_15132"/>
<dbReference type="OrthoDB" id="5723059at2"/>
<dbReference type="SUPFAM" id="SSF53850">
    <property type="entry name" value="Periplasmic binding protein-like II"/>
    <property type="match status" value="1"/>
</dbReference>
<evidence type="ECO:0000256" key="1">
    <source>
        <dbReference type="ARBA" id="ARBA00009437"/>
    </source>
</evidence>
<comment type="similarity">
    <text evidence="1">Belongs to the LysR transcriptional regulatory family.</text>
</comment>
<proteinExistence type="inferred from homology"/>
<evidence type="ECO:0000256" key="4">
    <source>
        <dbReference type="ARBA" id="ARBA00023163"/>
    </source>
</evidence>
<dbReference type="PRINTS" id="PR00039">
    <property type="entry name" value="HTHLYSR"/>
</dbReference>
<dbReference type="InterPro" id="IPR036390">
    <property type="entry name" value="WH_DNA-bd_sf"/>
</dbReference>
<dbReference type="Proteomes" id="UP000006201">
    <property type="component" value="Unassembled WGS sequence"/>
</dbReference>
<dbReference type="PROSITE" id="PS50931">
    <property type="entry name" value="HTH_LYSR"/>
    <property type="match status" value="1"/>
</dbReference>
<dbReference type="AlphaFoldDB" id="A4CCU1"/>
<sequence>MDIEALRTLLAFVETGSFTRAGLQIHRTQSAISMQMKKLEQELGKTLFIKHGRNLVLSAEGLLLARDAKQLVHLHDQSVLNIKQPKQRLMLRLGCPDDYAKRVLPDVVALLHQEFSNLELSISTASSIVLREQLDQGLLDLAIVTRAPNSEEGYLLQTAQGVWLKHPQFKLKPEHSLPIVVFQKDCKFHQAAVEGLLKLSQPFHIVANCASASVLNGIVDHGLAITAMADISQSQYAEQIKAPFLPALPSIAIVLISALHPLNPISSAQAKQLSERYQTLVNKKDA</sequence>
<evidence type="ECO:0000313" key="6">
    <source>
        <dbReference type="EMBL" id="EAR27384.1"/>
    </source>
</evidence>
<dbReference type="EMBL" id="AAOH01000006">
    <property type="protein sequence ID" value="EAR27384.1"/>
    <property type="molecule type" value="Genomic_DNA"/>
</dbReference>
<dbReference type="Gene3D" id="3.40.190.10">
    <property type="entry name" value="Periplasmic binding protein-like II"/>
    <property type="match status" value="2"/>
</dbReference>
<dbReference type="eggNOG" id="COG0583">
    <property type="taxonomic scope" value="Bacteria"/>
</dbReference>
<name>A4CCU1_9GAMM</name>